<feature type="region of interest" description="Disordered" evidence="1">
    <location>
        <begin position="1"/>
        <end position="25"/>
    </location>
</feature>
<feature type="region of interest" description="Disordered" evidence="1">
    <location>
        <begin position="171"/>
        <end position="193"/>
    </location>
</feature>
<dbReference type="AlphaFoldDB" id="A0A9P6RKM8"/>
<feature type="region of interest" description="Disordered" evidence="1">
    <location>
        <begin position="499"/>
        <end position="525"/>
    </location>
</feature>
<dbReference type="PANTHER" id="PTHR37450:SF1">
    <property type="entry name" value="CIPC PROTEIN"/>
    <property type="match status" value="1"/>
</dbReference>
<evidence type="ECO:0000256" key="1">
    <source>
        <dbReference type="SAM" id="MobiDB-lite"/>
    </source>
</evidence>
<feature type="region of interest" description="Disordered" evidence="1">
    <location>
        <begin position="246"/>
        <end position="271"/>
    </location>
</feature>
<gene>
    <name evidence="2" type="ORF">BGZ99_003676</name>
</gene>
<comment type="caution">
    <text evidence="2">The sequence shown here is derived from an EMBL/GenBank/DDBJ whole genome shotgun (WGS) entry which is preliminary data.</text>
</comment>
<evidence type="ECO:0000313" key="2">
    <source>
        <dbReference type="EMBL" id="KAG0321843.1"/>
    </source>
</evidence>
<dbReference type="Proteomes" id="UP000738325">
    <property type="component" value="Unassembled WGS sequence"/>
</dbReference>
<dbReference type="Pfam" id="PF12585">
    <property type="entry name" value="DUF3759"/>
    <property type="match status" value="1"/>
</dbReference>
<proteinExistence type="predicted"/>
<name>A0A9P6RKM8_9FUNG</name>
<evidence type="ECO:0000313" key="3">
    <source>
        <dbReference type="Proteomes" id="UP000738325"/>
    </source>
</evidence>
<accession>A0A9P6RKM8</accession>
<dbReference type="PANTHER" id="PTHR37450">
    <property type="entry name" value="CIPC PROTEIN"/>
    <property type="match status" value="1"/>
</dbReference>
<dbReference type="OrthoDB" id="9895617at2759"/>
<reference evidence="2" key="1">
    <citation type="journal article" date="2020" name="Fungal Divers.">
        <title>Resolving the Mortierellaceae phylogeny through synthesis of multi-gene phylogenetics and phylogenomics.</title>
        <authorList>
            <person name="Vandepol N."/>
            <person name="Liber J."/>
            <person name="Desiro A."/>
            <person name="Na H."/>
            <person name="Kennedy M."/>
            <person name="Barry K."/>
            <person name="Grigoriev I.V."/>
            <person name="Miller A.N."/>
            <person name="O'Donnell K."/>
            <person name="Stajich J.E."/>
            <person name="Bonito G."/>
        </authorList>
    </citation>
    <scope>NUCLEOTIDE SEQUENCE</scope>
    <source>
        <strain evidence="2">REB-010B</strain>
    </source>
</reference>
<feature type="compositionally biased region" description="Polar residues" evidence="1">
    <location>
        <begin position="16"/>
        <end position="25"/>
    </location>
</feature>
<feature type="compositionally biased region" description="Acidic residues" evidence="1">
    <location>
        <begin position="260"/>
        <end position="270"/>
    </location>
</feature>
<sequence length="602" mass="67128">MPTSTTAVPITETDIHTQSKSNMQAKEDNIIQQAWHSIEEALHLREPSPPPVPPKDEKWLIKTVNMALPQEEEEEPDSNFWNKIVQRISNLHLHSTLISEANEDDEEAVSINVPADAALRQLGIQADDSELQDKLNYFKRMAVRCKEKFDEDNSQSADNATSTLLVLEAETEAEDTQTTQDSVTHHHVHHHRRRHQVRRYFHELHQHFRAHETEKQLGHAMSRAQFVPKVDPQEAKAAHKIIYRHHRQGAAAAQNGHEDKDEEDDDDDEEDRKLFGSWWGWHHSRQTKSEKQLEKQLDSEWEKIDLPTNKEEKRQSLGERNGALHVDLQTRFVSERKWWKHQPQKDISVVALSSKSGPQHDRRNAAKKRHQAIAAAAAYEAVKEYNARKTREGKSVKHGEMKAILAGIAMAEAIKLLESRHSESDDDDDTRNDTVAEAGSTALKLFELLRLNEVFLYQSSVLSESMFTIVELAVGAELGAASATALSCPTITLEEDCVEGSGGTAGVDPDSEGTVPEDEADNEDDHDVGLGAFPLPRARIPLTTLIALLPRRSTARVDVRTLLLLLAAAAAAAAVGAVVTETEGELSVDSNAACTVERAEGG</sequence>
<feature type="compositionally biased region" description="Acidic residues" evidence="1">
    <location>
        <begin position="509"/>
        <end position="525"/>
    </location>
</feature>
<dbReference type="EMBL" id="JAAAIP010000230">
    <property type="protein sequence ID" value="KAG0321843.1"/>
    <property type="molecule type" value="Genomic_DNA"/>
</dbReference>
<organism evidence="2 3">
    <name type="scientific">Dissophora globulifera</name>
    <dbReference type="NCBI Taxonomy" id="979702"/>
    <lineage>
        <taxon>Eukaryota</taxon>
        <taxon>Fungi</taxon>
        <taxon>Fungi incertae sedis</taxon>
        <taxon>Mucoromycota</taxon>
        <taxon>Mortierellomycotina</taxon>
        <taxon>Mortierellomycetes</taxon>
        <taxon>Mortierellales</taxon>
        <taxon>Mortierellaceae</taxon>
        <taxon>Dissophora</taxon>
    </lineage>
</organism>
<dbReference type="InterPro" id="IPR022234">
    <property type="entry name" value="DUF3759"/>
</dbReference>
<keyword evidence="3" id="KW-1185">Reference proteome</keyword>
<protein>
    <submittedName>
        <fullName evidence="2">Uncharacterized protein</fullName>
    </submittedName>
</protein>